<protein>
    <recommendedName>
        <fullName evidence="1">PH domain-containing protein</fullName>
    </recommendedName>
</protein>
<organism evidence="2 3">
    <name type="scientific">Psylliodes chrysocephalus</name>
    <dbReference type="NCBI Taxonomy" id="3402493"/>
    <lineage>
        <taxon>Eukaryota</taxon>
        <taxon>Metazoa</taxon>
        <taxon>Ecdysozoa</taxon>
        <taxon>Arthropoda</taxon>
        <taxon>Hexapoda</taxon>
        <taxon>Insecta</taxon>
        <taxon>Pterygota</taxon>
        <taxon>Neoptera</taxon>
        <taxon>Endopterygota</taxon>
        <taxon>Coleoptera</taxon>
        <taxon>Polyphaga</taxon>
        <taxon>Cucujiformia</taxon>
        <taxon>Chrysomeloidea</taxon>
        <taxon>Chrysomelidae</taxon>
        <taxon>Galerucinae</taxon>
        <taxon>Alticini</taxon>
        <taxon>Psylliodes</taxon>
    </lineage>
</organism>
<evidence type="ECO:0000313" key="3">
    <source>
        <dbReference type="Proteomes" id="UP001153636"/>
    </source>
</evidence>
<evidence type="ECO:0000313" key="2">
    <source>
        <dbReference type="EMBL" id="CAH1112219.1"/>
    </source>
</evidence>
<dbReference type="PANTHER" id="PTHR21538">
    <property type="entry name" value="ANILLIN/RHOTEKIN RTKN"/>
    <property type="match status" value="1"/>
</dbReference>
<dbReference type="SMART" id="SM00233">
    <property type="entry name" value="PH"/>
    <property type="match status" value="1"/>
</dbReference>
<dbReference type="Pfam" id="PF00169">
    <property type="entry name" value="PH"/>
    <property type="match status" value="1"/>
</dbReference>
<dbReference type="Gene3D" id="2.30.29.30">
    <property type="entry name" value="Pleckstrin-homology domain (PH domain)/Phosphotyrosine-binding domain (PTB)"/>
    <property type="match status" value="1"/>
</dbReference>
<dbReference type="CDD" id="cd01263">
    <property type="entry name" value="PH_anillin"/>
    <property type="match status" value="1"/>
</dbReference>
<dbReference type="PANTHER" id="PTHR21538:SF23">
    <property type="entry name" value="ANILLIN"/>
    <property type="match status" value="1"/>
</dbReference>
<dbReference type="InterPro" id="IPR037840">
    <property type="entry name" value="PH_Anillin"/>
</dbReference>
<dbReference type="Proteomes" id="UP001153636">
    <property type="component" value="Chromosome 6"/>
</dbReference>
<dbReference type="AlphaFoldDB" id="A0A9P0GG13"/>
<keyword evidence="3" id="KW-1185">Reference proteome</keyword>
<dbReference type="Pfam" id="PF08174">
    <property type="entry name" value="Anillin"/>
    <property type="match status" value="1"/>
</dbReference>
<dbReference type="OrthoDB" id="5915976at2759"/>
<dbReference type="PROSITE" id="PS50003">
    <property type="entry name" value="PH_DOMAIN"/>
    <property type="match status" value="1"/>
</dbReference>
<sequence length="872" mass="100908">MEHIDISRTKSQNFKPIKLLLEIILNRKNVTYTAPVRMSNLNSTFSSLNSSKDAEELLNVTINEKTNKSNSSKATSKQKKRKTVEIKIKLDISDVSEDNEHVKDDGEEEEQVAEFKATTIKKIASKISVNAKEGKLFCENEEQVFSTAMKRMSSRVSLSIKDDNKQIENHEETLYFDINSQSDDKSNIATLIESLSGPHNHSVWHKIFEKIHNSYQTACDDKKIVDVINELIMEKYKQALNILKQRVEKREQNKTNNKTLDDSNDFCEQEKTFEDFKVNLESKEGSKLKNTAMRNTNNTAQNKVDSQEIGSPCRNLLDISNDKLANDLKAYNEKYEPKYQFLNASKIDNHVPENQFSFCKERSFSDDILISFENDLKKENVRSFLKAEGENMYEDINKIFDSEISLEENIVEYDSRKFLRSALGEDIYSSFDSQSEYRTCLYDSPTLETPDTLKTEQSIGSSNISELISDLDRRKSAGIYSLYSSVKKNMSKKYKKQGKHFAKSTKSSNDYGYESLDDLDNNIHEKTLTEDNVRQNEIIYQMSKAVSVCRSHSDFYGSDIFVEAEKILLIASLRKDVNDDELKKLDYEDIDQRLTSSSVIIKNLEIFSKPITVVTKNKSNDWHWVCIIRHGSTVYATKPLLQEDKTISFPDKFHFEWLPSDFEIHVSIYGLMLKNRKHKKTKFRTELKTVPSSSSDSTQSYFTLWGTTMIKPSQSNQTVFNLVQALPGAPITDILKINVETTFSIHVKEVGFLTIGLDYKGYPVWNRRWCSLDGSRLRYWNYPNEEQHCEPLGELDLLNCFSKEIQRAPKDICPYPRTLLIHMNGREGSKTVERRYFVAADNLADLKRWQESLNLVLSYLREWNEYDCFLEN</sequence>
<name>A0A9P0GG13_9CUCU</name>
<proteinExistence type="predicted"/>
<dbReference type="GO" id="GO:0000915">
    <property type="term" value="P:actomyosin contractile ring assembly"/>
    <property type="evidence" value="ECO:0007669"/>
    <property type="project" value="TreeGrafter"/>
</dbReference>
<dbReference type="GO" id="GO:0031106">
    <property type="term" value="P:septin ring organization"/>
    <property type="evidence" value="ECO:0007669"/>
    <property type="project" value="TreeGrafter"/>
</dbReference>
<evidence type="ECO:0000259" key="1">
    <source>
        <dbReference type="PROSITE" id="PS50003"/>
    </source>
</evidence>
<dbReference type="InterPro" id="IPR051364">
    <property type="entry name" value="Cytokinesis/Rho-signaling"/>
</dbReference>
<dbReference type="InterPro" id="IPR001849">
    <property type="entry name" value="PH_domain"/>
</dbReference>
<accession>A0A9P0GG13</accession>
<reference evidence="2" key="1">
    <citation type="submission" date="2022-01" db="EMBL/GenBank/DDBJ databases">
        <authorList>
            <person name="King R."/>
        </authorList>
    </citation>
    <scope>NUCLEOTIDE SEQUENCE</scope>
</reference>
<dbReference type="SUPFAM" id="SSF50729">
    <property type="entry name" value="PH domain-like"/>
    <property type="match status" value="1"/>
</dbReference>
<gene>
    <name evidence="2" type="ORF">PSYICH_LOCUS12217</name>
</gene>
<dbReference type="InterPro" id="IPR011993">
    <property type="entry name" value="PH-like_dom_sf"/>
</dbReference>
<dbReference type="GO" id="GO:0000281">
    <property type="term" value="P:mitotic cytokinesis"/>
    <property type="evidence" value="ECO:0007669"/>
    <property type="project" value="TreeGrafter"/>
</dbReference>
<feature type="domain" description="PH" evidence="1">
    <location>
        <begin position="746"/>
        <end position="858"/>
    </location>
</feature>
<dbReference type="GO" id="GO:0005826">
    <property type="term" value="C:actomyosin contractile ring"/>
    <property type="evidence" value="ECO:0007669"/>
    <property type="project" value="TreeGrafter"/>
</dbReference>
<dbReference type="EMBL" id="OV651818">
    <property type="protein sequence ID" value="CAH1112219.1"/>
    <property type="molecule type" value="Genomic_DNA"/>
</dbReference>
<dbReference type="InterPro" id="IPR012966">
    <property type="entry name" value="AHD"/>
</dbReference>